<comment type="caution">
    <text evidence="2">The sequence shown here is derived from an EMBL/GenBank/DDBJ whole genome shotgun (WGS) entry which is preliminary data.</text>
</comment>
<feature type="compositionally biased region" description="Basic and acidic residues" evidence="1">
    <location>
        <begin position="14"/>
        <end position="43"/>
    </location>
</feature>
<dbReference type="AlphaFoldDB" id="A0ABD2BDI1"/>
<organism evidence="2 3">
    <name type="scientific">Vespula maculifrons</name>
    <name type="common">Eastern yellow jacket</name>
    <name type="synonym">Wasp</name>
    <dbReference type="NCBI Taxonomy" id="7453"/>
    <lineage>
        <taxon>Eukaryota</taxon>
        <taxon>Metazoa</taxon>
        <taxon>Ecdysozoa</taxon>
        <taxon>Arthropoda</taxon>
        <taxon>Hexapoda</taxon>
        <taxon>Insecta</taxon>
        <taxon>Pterygota</taxon>
        <taxon>Neoptera</taxon>
        <taxon>Endopterygota</taxon>
        <taxon>Hymenoptera</taxon>
        <taxon>Apocrita</taxon>
        <taxon>Aculeata</taxon>
        <taxon>Vespoidea</taxon>
        <taxon>Vespidae</taxon>
        <taxon>Vespinae</taxon>
        <taxon>Vespula</taxon>
    </lineage>
</organism>
<protein>
    <submittedName>
        <fullName evidence="2">Uncharacterized protein</fullName>
    </submittedName>
</protein>
<evidence type="ECO:0000256" key="1">
    <source>
        <dbReference type="SAM" id="MobiDB-lite"/>
    </source>
</evidence>
<feature type="region of interest" description="Disordered" evidence="1">
    <location>
        <begin position="1"/>
        <end position="55"/>
    </location>
</feature>
<keyword evidence="3" id="KW-1185">Reference proteome</keyword>
<sequence>MVGEQRGKWKREGKRQSEKRVECKEERWSVKETGREEKGKNGEEGGGGIQVCPRGRVSIHGNGHQRESSLARYTFAFYAVIGSLARSNVCRFTRRASLRERNNLSQSTVGQIGKWRGDVRGTVRFIRLRQIRLLIDFTVDSVGQKLLAFC</sequence>
<dbReference type="EMBL" id="JAYRBN010000091">
    <property type="protein sequence ID" value="KAL2730548.1"/>
    <property type="molecule type" value="Genomic_DNA"/>
</dbReference>
<evidence type="ECO:0000313" key="3">
    <source>
        <dbReference type="Proteomes" id="UP001607303"/>
    </source>
</evidence>
<accession>A0ABD2BDI1</accession>
<evidence type="ECO:0000313" key="2">
    <source>
        <dbReference type="EMBL" id="KAL2730548.1"/>
    </source>
</evidence>
<proteinExistence type="predicted"/>
<name>A0ABD2BDI1_VESMC</name>
<dbReference type="Proteomes" id="UP001607303">
    <property type="component" value="Unassembled WGS sequence"/>
</dbReference>
<reference evidence="2 3" key="1">
    <citation type="journal article" date="2024" name="Ann. Entomol. Soc. Am.">
        <title>Genomic analyses of the southern and eastern yellowjacket wasps (Hymenoptera: Vespidae) reveal evolutionary signatures of social life.</title>
        <authorList>
            <person name="Catto M.A."/>
            <person name="Caine P.B."/>
            <person name="Orr S.E."/>
            <person name="Hunt B.G."/>
            <person name="Goodisman M.A.D."/>
        </authorList>
    </citation>
    <scope>NUCLEOTIDE SEQUENCE [LARGE SCALE GENOMIC DNA]</scope>
    <source>
        <strain evidence="2">232</strain>
        <tissue evidence="2">Head and thorax</tissue>
    </source>
</reference>
<gene>
    <name evidence="2" type="ORF">V1477_016359</name>
</gene>